<accession>A0A7S4EL56</accession>
<reference evidence="1" key="1">
    <citation type="submission" date="2021-01" db="EMBL/GenBank/DDBJ databases">
        <authorList>
            <person name="Corre E."/>
            <person name="Pelletier E."/>
            <person name="Niang G."/>
            <person name="Scheremetjew M."/>
            <person name="Finn R."/>
            <person name="Kale V."/>
            <person name="Holt S."/>
            <person name="Cochrane G."/>
            <person name="Meng A."/>
            <person name="Brown T."/>
            <person name="Cohen L."/>
        </authorList>
    </citation>
    <scope>NUCLEOTIDE SEQUENCE</scope>
    <source>
        <strain evidence="1">10249 10 AB</strain>
    </source>
</reference>
<dbReference type="EMBL" id="HBIX01018965">
    <property type="protein sequence ID" value="CAE0720758.1"/>
    <property type="molecule type" value="Transcribed_RNA"/>
</dbReference>
<dbReference type="AlphaFoldDB" id="A0A7S4EL56"/>
<protein>
    <submittedName>
        <fullName evidence="1">Uncharacterized protein</fullName>
    </submittedName>
</protein>
<name>A0A7S4EL56_9STRA</name>
<evidence type="ECO:0000313" key="1">
    <source>
        <dbReference type="EMBL" id="CAE0720758.1"/>
    </source>
</evidence>
<gene>
    <name evidence="1" type="ORF">PAUS00366_LOCUS13512</name>
</gene>
<proteinExistence type="predicted"/>
<organism evidence="1">
    <name type="scientific">Pseudo-nitzschia australis</name>
    <dbReference type="NCBI Taxonomy" id="44445"/>
    <lineage>
        <taxon>Eukaryota</taxon>
        <taxon>Sar</taxon>
        <taxon>Stramenopiles</taxon>
        <taxon>Ochrophyta</taxon>
        <taxon>Bacillariophyta</taxon>
        <taxon>Bacillariophyceae</taxon>
        <taxon>Bacillariophycidae</taxon>
        <taxon>Bacillariales</taxon>
        <taxon>Bacillariaceae</taxon>
        <taxon>Pseudo-nitzschia</taxon>
    </lineage>
</organism>
<sequence length="156" mass="17207">MHRVCTVRYECGTVVRDCCSLDSSVSLSMLCCAVFPRSIMDEQYNNSVKAGLVSFRFRFRFVSHEWVRLLIVIHGGVAKGQEFYRLFGKVPGRIVKGVYLVGCVKQQEHGVDDRAGGLGGGCRLHEDDHGEQRQETERAWEGEHGACGTVGGGLVG</sequence>